<keyword evidence="9 12" id="KW-0406">Ion transport</keyword>
<reference evidence="14 15" key="1">
    <citation type="submission" date="2015-02" db="EMBL/GenBank/DDBJ databases">
        <title>Genome Sequencing of Rickettsiales.</title>
        <authorList>
            <person name="Daugherty S.C."/>
            <person name="Su Q."/>
            <person name="Abolude K."/>
            <person name="Beier-Sexton M."/>
            <person name="Carlyon J.A."/>
            <person name="Carter R."/>
            <person name="Day N.P."/>
            <person name="Dumler S.J."/>
            <person name="Dyachenko V."/>
            <person name="Godinez A."/>
            <person name="Kurtti T.J."/>
            <person name="Lichay M."/>
            <person name="Mullins K.E."/>
            <person name="Ott S."/>
            <person name="Pappas-Brown V."/>
            <person name="Paris D.H."/>
            <person name="Patel P."/>
            <person name="Richards A.L."/>
            <person name="Sadzewicz L."/>
            <person name="Sears K."/>
            <person name="Seidman D."/>
            <person name="Sengamalay N."/>
            <person name="Stenos J."/>
            <person name="Tallon L.J."/>
            <person name="Vincent G."/>
            <person name="Fraser C.M."/>
            <person name="Munderloh U."/>
            <person name="Dunning-Hotopp J.C."/>
        </authorList>
    </citation>
    <scope>NUCLEOTIDE SEQUENCE [LARGE SCALE GENOMIC DNA]</scope>
    <source>
        <strain evidence="14 15">Fuller</strain>
    </source>
</reference>
<organism evidence="14 15">
    <name type="scientific">Orientia chuto str. Dubai</name>
    <dbReference type="NCBI Taxonomy" id="1359168"/>
    <lineage>
        <taxon>Bacteria</taxon>
        <taxon>Pseudomonadati</taxon>
        <taxon>Pseudomonadota</taxon>
        <taxon>Alphaproteobacteria</taxon>
        <taxon>Rickettsiales</taxon>
        <taxon>Rickettsiaceae</taxon>
        <taxon>Rickettsieae</taxon>
        <taxon>Orientia</taxon>
    </lineage>
</organism>
<evidence type="ECO:0000256" key="11">
    <source>
        <dbReference type="ARBA" id="ARBA00023310"/>
    </source>
</evidence>
<comment type="similarity">
    <text evidence="2 12 13">Belongs to the ATPase A chain family.</text>
</comment>
<evidence type="ECO:0000313" key="14">
    <source>
        <dbReference type="EMBL" id="KJV55731.1"/>
    </source>
</evidence>
<dbReference type="InterPro" id="IPR000568">
    <property type="entry name" value="ATP_synth_F0_asu"/>
</dbReference>
<dbReference type="Gene3D" id="1.20.120.220">
    <property type="entry name" value="ATP synthase, F0 complex, subunit A"/>
    <property type="match status" value="1"/>
</dbReference>
<dbReference type="PATRIC" id="fig|1359168.3.peg.352"/>
<keyword evidence="15" id="KW-1185">Reference proteome</keyword>
<keyword evidence="4 12" id="KW-1003">Cell membrane</keyword>
<dbReference type="GO" id="GO:0045259">
    <property type="term" value="C:proton-transporting ATP synthase complex"/>
    <property type="evidence" value="ECO:0007669"/>
    <property type="project" value="UniProtKB-KW"/>
</dbReference>
<feature type="transmembrane region" description="Helical" evidence="12">
    <location>
        <begin position="149"/>
        <end position="166"/>
    </location>
</feature>
<feature type="transmembrane region" description="Helical" evidence="12">
    <location>
        <begin position="206"/>
        <end position="235"/>
    </location>
</feature>
<dbReference type="GO" id="GO:0046933">
    <property type="term" value="F:proton-transporting ATP synthase activity, rotational mechanism"/>
    <property type="evidence" value="ECO:0007669"/>
    <property type="project" value="UniProtKB-UniRule"/>
</dbReference>
<evidence type="ECO:0000256" key="9">
    <source>
        <dbReference type="ARBA" id="ARBA00023065"/>
    </source>
</evidence>
<evidence type="ECO:0000256" key="13">
    <source>
        <dbReference type="RuleBase" id="RU000483"/>
    </source>
</evidence>
<dbReference type="PANTHER" id="PTHR11410:SF0">
    <property type="entry name" value="ATP SYNTHASE SUBUNIT A"/>
    <property type="match status" value="1"/>
</dbReference>
<feature type="transmembrane region" description="Helical" evidence="12">
    <location>
        <begin position="114"/>
        <end position="134"/>
    </location>
</feature>
<evidence type="ECO:0000256" key="10">
    <source>
        <dbReference type="ARBA" id="ARBA00023136"/>
    </source>
</evidence>
<evidence type="ECO:0000256" key="7">
    <source>
        <dbReference type="ARBA" id="ARBA00022781"/>
    </source>
</evidence>
<dbReference type="SUPFAM" id="SSF81336">
    <property type="entry name" value="F1F0 ATP synthase subunit A"/>
    <property type="match status" value="1"/>
</dbReference>
<name>A0A0F3MJA5_9RICK</name>
<dbReference type="Pfam" id="PF00119">
    <property type="entry name" value="ATP-synt_A"/>
    <property type="match status" value="1"/>
</dbReference>
<dbReference type="CDD" id="cd00310">
    <property type="entry name" value="ATP-synt_Fo_a_6"/>
    <property type="match status" value="1"/>
</dbReference>
<feature type="transmembrane region" description="Helical" evidence="12">
    <location>
        <begin position="178"/>
        <end position="200"/>
    </location>
</feature>
<keyword evidence="10 12" id="KW-0472">Membrane</keyword>
<protein>
    <recommendedName>
        <fullName evidence="12 13">ATP synthase subunit a</fullName>
    </recommendedName>
    <alternativeName>
        <fullName evidence="12">ATP synthase F0 sector subunit a</fullName>
    </alternativeName>
    <alternativeName>
        <fullName evidence="12">F-ATPase subunit 6</fullName>
    </alternativeName>
</protein>
<keyword evidence="5 12" id="KW-0138">CF(0)</keyword>
<accession>A0A0F3MJA5</accession>
<keyword evidence="3 12" id="KW-0813">Transport</keyword>
<keyword evidence="11 12" id="KW-0066">ATP synthesis</keyword>
<dbReference type="AlphaFoldDB" id="A0A0F3MJA5"/>
<dbReference type="InterPro" id="IPR045083">
    <property type="entry name" value="ATP_synth_F0_asu_bact/mt"/>
</dbReference>
<dbReference type="InterPro" id="IPR023011">
    <property type="entry name" value="ATP_synth_F0_asu_AS"/>
</dbReference>
<feature type="transmembrane region" description="Helical" evidence="12">
    <location>
        <begin position="83"/>
        <end position="102"/>
    </location>
</feature>
<keyword evidence="7 12" id="KW-0375">Hydrogen ion transport</keyword>
<evidence type="ECO:0000256" key="1">
    <source>
        <dbReference type="ARBA" id="ARBA00004141"/>
    </source>
</evidence>
<keyword evidence="14" id="KW-0378">Hydrolase</keyword>
<dbReference type="OrthoDB" id="9809130at2"/>
<evidence type="ECO:0000256" key="6">
    <source>
        <dbReference type="ARBA" id="ARBA00022692"/>
    </source>
</evidence>
<dbReference type="HAMAP" id="MF_01393">
    <property type="entry name" value="ATP_synth_a_bact"/>
    <property type="match status" value="1"/>
</dbReference>
<gene>
    <name evidence="12 14" type="primary">atpB</name>
    <name evidence="14" type="ORF">OCHUTO_0729</name>
</gene>
<comment type="function">
    <text evidence="12 13">Key component of the proton channel; it plays a direct role in the translocation of protons across the membrane.</text>
</comment>
<dbReference type="GO" id="GO:0016787">
    <property type="term" value="F:hydrolase activity"/>
    <property type="evidence" value="ECO:0007669"/>
    <property type="project" value="UniProtKB-KW"/>
</dbReference>
<evidence type="ECO:0000256" key="8">
    <source>
        <dbReference type="ARBA" id="ARBA00022989"/>
    </source>
</evidence>
<evidence type="ECO:0000256" key="4">
    <source>
        <dbReference type="ARBA" id="ARBA00022475"/>
    </source>
</evidence>
<evidence type="ECO:0000256" key="5">
    <source>
        <dbReference type="ARBA" id="ARBA00022547"/>
    </source>
</evidence>
<dbReference type="PRINTS" id="PR00123">
    <property type="entry name" value="ATPASEA"/>
</dbReference>
<dbReference type="PANTHER" id="PTHR11410">
    <property type="entry name" value="ATP SYNTHASE SUBUNIT A"/>
    <property type="match status" value="1"/>
</dbReference>
<feature type="transmembrane region" description="Helical" evidence="12">
    <location>
        <begin position="31"/>
        <end position="53"/>
    </location>
</feature>
<keyword evidence="6 12" id="KW-0812">Transmembrane</keyword>
<dbReference type="PROSITE" id="PS00449">
    <property type="entry name" value="ATPASE_A"/>
    <property type="match status" value="1"/>
</dbReference>
<proteinExistence type="inferred from homology"/>
<sequence>MLANPLSQFLIKPIVPLEIVGYNISITNSSLAMIFASIAASLLLITAFTYSSIVPSRWQALGEIIYESNKKLVYSTIGPEGRLFFPLIFTLFLFISFGNILGMVPYAFTFTSHIIVTFSLAMIVFIATLIYGILRHKLEIFSLFLPKNIPIWLAPIIIIIELCTFFSKPISLSLRLTANMVAGHILLKIIAWPIVSLTWLLKPLPIALVIILIGFELFISILQAYIFTILSCVYLRDVVNLH</sequence>
<evidence type="ECO:0000256" key="2">
    <source>
        <dbReference type="ARBA" id="ARBA00006810"/>
    </source>
</evidence>
<dbReference type="NCBIfam" id="TIGR01131">
    <property type="entry name" value="ATP_synt_6_or_A"/>
    <property type="match status" value="1"/>
</dbReference>
<comment type="caution">
    <text evidence="14">The sequence shown here is derived from an EMBL/GenBank/DDBJ whole genome shotgun (WGS) entry which is preliminary data.</text>
</comment>
<dbReference type="EMBL" id="LANP01000018">
    <property type="protein sequence ID" value="KJV55731.1"/>
    <property type="molecule type" value="Genomic_DNA"/>
</dbReference>
<evidence type="ECO:0000313" key="15">
    <source>
        <dbReference type="Proteomes" id="UP000033616"/>
    </source>
</evidence>
<keyword evidence="8 12" id="KW-1133">Transmembrane helix</keyword>
<evidence type="ECO:0000256" key="3">
    <source>
        <dbReference type="ARBA" id="ARBA00022448"/>
    </source>
</evidence>
<dbReference type="NCBIfam" id="NF004482">
    <property type="entry name" value="PRK05815.2-4"/>
    <property type="match status" value="1"/>
</dbReference>
<dbReference type="RefSeq" id="WP_045797371.1">
    <property type="nucleotide sequence ID" value="NZ_LANP01000018.1"/>
</dbReference>
<dbReference type="STRING" id="1359168.OCHUTO_0729"/>
<dbReference type="GO" id="GO:0005886">
    <property type="term" value="C:plasma membrane"/>
    <property type="evidence" value="ECO:0007669"/>
    <property type="project" value="UniProtKB-SubCell"/>
</dbReference>
<evidence type="ECO:0000256" key="12">
    <source>
        <dbReference type="HAMAP-Rule" id="MF_01393"/>
    </source>
</evidence>
<dbReference type="InterPro" id="IPR035908">
    <property type="entry name" value="F0_ATP_A_sf"/>
</dbReference>
<comment type="subcellular location">
    <subcellularLocation>
        <location evidence="12 13">Cell membrane</location>
        <topology evidence="12 13">Multi-pass membrane protein</topology>
    </subcellularLocation>
    <subcellularLocation>
        <location evidence="1">Membrane</location>
        <topology evidence="1">Multi-pass membrane protein</topology>
    </subcellularLocation>
</comment>
<dbReference type="Proteomes" id="UP000033616">
    <property type="component" value="Unassembled WGS sequence"/>
</dbReference>